<dbReference type="Proteomes" id="UP000249661">
    <property type="component" value="Unassembled WGS sequence"/>
</dbReference>
<accession>A0ACD1H3J5</accession>
<keyword evidence="2" id="KW-1185">Reference proteome</keyword>
<proteinExistence type="predicted"/>
<reference evidence="1" key="1">
    <citation type="submission" date="2018-02" db="EMBL/GenBank/DDBJ databases">
        <title>The genomes of Aspergillus section Nigri reveals drivers in fungal speciation.</title>
        <authorList>
            <consortium name="DOE Joint Genome Institute"/>
            <person name="Vesth T.C."/>
            <person name="Nybo J."/>
            <person name="Theobald S."/>
            <person name="Brandl J."/>
            <person name="Frisvad J.C."/>
            <person name="Nielsen K.F."/>
            <person name="Lyhne E.K."/>
            <person name="Kogle M.E."/>
            <person name="Kuo A."/>
            <person name="Riley R."/>
            <person name="Clum A."/>
            <person name="Nolan M."/>
            <person name="Lipzen A."/>
            <person name="Salamov A."/>
            <person name="Henrissat B."/>
            <person name="Wiebenga A."/>
            <person name="De vries R.P."/>
            <person name="Grigoriev I.V."/>
            <person name="Mortensen U.H."/>
            <person name="Andersen M.R."/>
            <person name="Baker S.E."/>
        </authorList>
    </citation>
    <scope>NUCLEOTIDE SEQUENCE</scope>
    <source>
        <strain evidence="1">CBS 121060</strain>
    </source>
</reference>
<protein>
    <submittedName>
        <fullName evidence="1">Uncharacterized protein</fullName>
    </submittedName>
</protein>
<sequence length="66" mass="7030">MIHHLSSHQVRSRKLPRPTAPHGQAGKTASFPHPDIESVIYRSLIEWGEGGKGGVGDDTAKNASTG</sequence>
<name>A0ACD1H3J5_9EURO</name>
<evidence type="ECO:0000313" key="1">
    <source>
        <dbReference type="EMBL" id="RAH67953.1"/>
    </source>
</evidence>
<evidence type="ECO:0000313" key="2">
    <source>
        <dbReference type="Proteomes" id="UP000249661"/>
    </source>
</evidence>
<dbReference type="EMBL" id="KZ824970">
    <property type="protein sequence ID" value="RAH67953.1"/>
    <property type="molecule type" value="Genomic_DNA"/>
</dbReference>
<organism evidence="1 2">
    <name type="scientific">Aspergillus aculeatinus CBS 121060</name>
    <dbReference type="NCBI Taxonomy" id="1448322"/>
    <lineage>
        <taxon>Eukaryota</taxon>
        <taxon>Fungi</taxon>
        <taxon>Dikarya</taxon>
        <taxon>Ascomycota</taxon>
        <taxon>Pezizomycotina</taxon>
        <taxon>Eurotiomycetes</taxon>
        <taxon>Eurotiomycetidae</taxon>
        <taxon>Eurotiales</taxon>
        <taxon>Aspergillaceae</taxon>
        <taxon>Aspergillus</taxon>
        <taxon>Aspergillus subgen. Circumdati</taxon>
    </lineage>
</organism>
<gene>
    <name evidence="1" type="ORF">BO66DRAFT_136700</name>
</gene>